<gene>
    <name evidence="1" type="ORF">FA15DRAFT_605467</name>
</gene>
<dbReference type="Proteomes" id="UP000307440">
    <property type="component" value="Unassembled WGS sequence"/>
</dbReference>
<protein>
    <recommendedName>
        <fullName evidence="3">HTH CENPB-type domain-containing protein</fullName>
    </recommendedName>
</protein>
<keyword evidence="2" id="KW-1185">Reference proteome</keyword>
<sequence>MPRKPLTKFKAAQLSSKTKAQLYACAVVLYRQEQARPPSEQKNGLQKVCDLVKSEYLATIKKPHLDITLNHNTLRNLINGGTSIQDFNATKCWLTLEEIEEVIDATLEFVAWGQPLSHVRLKEHVDAICRACLGKNFPPGGVGDWWTQRFVEKYSDRLQLYRSQSLDTVRSGAVNENVNKTWYDLVEEVQL</sequence>
<dbReference type="AlphaFoldDB" id="A0A5C3KC78"/>
<dbReference type="EMBL" id="ML210543">
    <property type="protein sequence ID" value="TFK17253.1"/>
    <property type="molecule type" value="Genomic_DNA"/>
</dbReference>
<dbReference type="OrthoDB" id="2668963at2759"/>
<accession>A0A5C3KC78</accession>
<evidence type="ECO:0000313" key="1">
    <source>
        <dbReference type="EMBL" id="TFK17253.1"/>
    </source>
</evidence>
<dbReference type="STRING" id="230819.A0A5C3KC78"/>
<proteinExistence type="predicted"/>
<evidence type="ECO:0000313" key="2">
    <source>
        <dbReference type="Proteomes" id="UP000307440"/>
    </source>
</evidence>
<evidence type="ECO:0008006" key="3">
    <source>
        <dbReference type="Google" id="ProtNLM"/>
    </source>
</evidence>
<name>A0A5C3KC78_COPMA</name>
<organism evidence="1 2">
    <name type="scientific">Coprinopsis marcescibilis</name>
    <name type="common">Agaric fungus</name>
    <name type="synonym">Psathyrella marcescibilis</name>
    <dbReference type="NCBI Taxonomy" id="230819"/>
    <lineage>
        <taxon>Eukaryota</taxon>
        <taxon>Fungi</taxon>
        <taxon>Dikarya</taxon>
        <taxon>Basidiomycota</taxon>
        <taxon>Agaricomycotina</taxon>
        <taxon>Agaricomycetes</taxon>
        <taxon>Agaricomycetidae</taxon>
        <taxon>Agaricales</taxon>
        <taxon>Agaricineae</taxon>
        <taxon>Psathyrellaceae</taxon>
        <taxon>Coprinopsis</taxon>
    </lineage>
</organism>
<reference evidence="1 2" key="1">
    <citation type="journal article" date="2019" name="Nat. Ecol. Evol.">
        <title>Megaphylogeny resolves global patterns of mushroom evolution.</title>
        <authorList>
            <person name="Varga T."/>
            <person name="Krizsan K."/>
            <person name="Foldi C."/>
            <person name="Dima B."/>
            <person name="Sanchez-Garcia M."/>
            <person name="Sanchez-Ramirez S."/>
            <person name="Szollosi G.J."/>
            <person name="Szarkandi J.G."/>
            <person name="Papp V."/>
            <person name="Albert L."/>
            <person name="Andreopoulos W."/>
            <person name="Angelini C."/>
            <person name="Antonin V."/>
            <person name="Barry K.W."/>
            <person name="Bougher N.L."/>
            <person name="Buchanan P."/>
            <person name="Buyck B."/>
            <person name="Bense V."/>
            <person name="Catcheside P."/>
            <person name="Chovatia M."/>
            <person name="Cooper J."/>
            <person name="Damon W."/>
            <person name="Desjardin D."/>
            <person name="Finy P."/>
            <person name="Geml J."/>
            <person name="Haridas S."/>
            <person name="Hughes K."/>
            <person name="Justo A."/>
            <person name="Karasinski D."/>
            <person name="Kautmanova I."/>
            <person name="Kiss B."/>
            <person name="Kocsube S."/>
            <person name="Kotiranta H."/>
            <person name="LaButti K.M."/>
            <person name="Lechner B.E."/>
            <person name="Liimatainen K."/>
            <person name="Lipzen A."/>
            <person name="Lukacs Z."/>
            <person name="Mihaltcheva S."/>
            <person name="Morgado L.N."/>
            <person name="Niskanen T."/>
            <person name="Noordeloos M.E."/>
            <person name="Ohm R.A."/>
            <person name="Ortiz-Santana B."/>
            <person name="Ovrebo C."/>
            <person name="Racz N."/>
            <person name="Riley R."/>
            <person name="Savchenko A."/>
            <person name="Shiryaev A."/>
            <person name="Soop K."/>
            <person name="Spirin V."/>
            <person name="Szebenyi C."/>
            <person name="Tomsovsky M."/>
            <person name="Tulloss R.E."/>
            <person name="Uehling J."/>
            <person name="Grigoriev I.V."/>
            <person name="Vagvolgyi C."/>
            <person name="Papp T."/>
            <person name="Martin F.M."/>
            <person name="Miettinen O."/>
            <person name="Hibbett D.S."/>
            <person name="Nagy L.G."/>
        </authorList>
    </citation>
    <scope>NUCLEOTIDE SEQUENCE [LARGE SCALE GENOMIC DNA]</scope>
    <source>
        <strain evidence="1 2">CBS 121175</strain>
    </source>
</reference>